<accession>A0ACB7S9J0</accession>
<gene>
    <name evidence="1" type="ORF">HPB50_024386</name>
</gene>
<sequence length="107" mass="11767">MAKFRAKRQLKRKFFGNRHTGNAPTVGHADADVSASAAKLLNLDDNSDVQRIDSGNFWLEPRNLDWNPTQNSSDCFGETESYLWTPHAPSLVAASRGLLAALAPGRE</sequence>
<name>A0ACB7S9J0_HYAAI</name>
<evidence type="ECO:0000313" key="2">
    <source>
        <dbReference type="Proteomes" id="UP000821845"/>
    </source>
</evidence>
<evidence type="ECO:0000313" key="1">
    <source>
        <dbReference type="EMBL" id="KAH6931418.1"/>
    </source>
</evidence>
<dbReference type="EMBL" id="CM023485">
    <property type="protein sequence ID" value="KAH6931418.1"/>
    <property type="molecule type" value="Genomic_DNA"/>
</dbReference>
<proteinExistence type="predicted"/>
<keyword evidence="2" id="KW-1185">Reference proteome</keyword>
<reference evidence="1" key="1">
    <citation type="submission" date="2020-05" db="EMBL/GenBank/DDBJ databases">
        <title>Large-scale comparative analyses of tick genomes elucidate their genetic diversity and vector capacities.</title>
        <authorList>
            <person name="Jia N."/>
            <person name="Wang J."/>
            <person name="Shi W."/>
            <person name="Du L."/>
            <person name="Sun Y."/>
            <person name="Zhan W."/>
            <person name="Jiang J."/>
            <person name="Wang Q."/>
            <person name="Zhang B."/>
            <person name="Ji P."/>
            <person name="Sakyi L.B."/>
            <person name="Cui X."/>
            <person name="Yuan T."/>
            <person name="Jiang B."/>
            <person name="Yang W."/>
            <person name="Lam T.T.-Y."/>
            <person name="Chang Q."/>
            <person name="Ding S."/>
            <person name="Wang X."/>
            <person name="Zhu J."/>
            <person name="Ruan X."/>
            <person name="Zhao L."/>
            <person name="Wei J."/>
            <person name="Que T."/>
            <person name="Du C."/>
            <person name="Cheng J."/>
            <person name="Dai P."/>
            <person name="Han X."/>
            <person name="Huang E."/>
            <person name="Gao Y."/>
            <person name="Liu J."/>
            <person name="Shao H."/>
            <person name="Ye R."/>
            <person name="Li L."/>
            <person name="Wei W."/>
            <person name="Wang X."/>
            <person name="Wang C."/>
            <person name="Yang T."/>
            <person name="Huo Q."/>
            <person name="Li W."/>
            <person name="Guo W."/>
            <person name="Chen H."/>
            <person name="Zhou L."/>
            <person name="Ni X."/>
            <person name="Tian J."/>
            <person name="Zhou Y."/>
            <person name="Sheng Y."/>
            <person name="Liu T."/>
            <person name="Pan Y."/>
            <person name="Xia L."/>
            <person name="Li J."/>
            <person name="Zhao F."/>
            <person name="Cao W."/>
        </authorList>
    </citation>
    <scope>NUCLEOTIDE SEQUENCE</scope>
    <source>
        <strain evidence="1">Hyas-2018</strain>
    </source>
</reference>
<dbReference type="Proteomes" id="UP000821845">
    <property type="component" value="Chromosome 5"/>
</dbReference>
<organism evidence="1 2">
    <name type="scientific">Hyalomma asiaticum</name>
    <name type="common">Tick</name>
    <dbReference type="NCBI Taxonomy" id="266040"/>
    <lineage>
        <taxon>Eukaryota</taxon>
        <taxon>Metazoa</taxon>
        <taxon>Ecdysozoa</taxon>
        <taxon>Arthropoda</taxon>
        <taxon>Chelicerata</taxon>
        <taxon>Arachnida</taxon>
        <taxon>Acari</taxon>
        <taxon>Parasitiformes</taxon>
        <taxon>Ixodida</taxon>
        <taxon>Ixodoidea</taxon>
        <taxon>Ixodidae</taxon>
        <taxon>Hyalomminae</taxon>
        <taxon>Hyalomma</taxon>
    </lineage>
</organism>
<protein>
    <submittedName>
        <fullName evidence="1">Uncharacterized protein</fullName>
    </submittedName>
</protein>
<comment type="caution">
    <text evidence="1">The sequence shown here is derived from an EMBL/GenBank/DDBJ whole genome shotgun (WGS) entry which is preliminary data.</text>
</comment>